<evidence type="ECO:0000256" key="1">
    <source>
        <dbReference type="ARBA" id="ARBA00020786"/>
    </source>
</evidence>
<keyword evidence="4" id="KW-0106">Calcium</keyword>
<gene>
    <name evidence="8" type="ORF">EVOR1521_LOCUS11025</name>
</gene>
<dbReference type="Pfam" id="PF13202">
    <property type="entry name" value="EF-hand_5"/>
    <property type="match status" value="1"/>
</dbReference>
<dbReference type="SUPFAM" id="SSF47473">
    <property type="entry name" value="EF-hand"/>
    <property type="match status" value="3"/>
</dbReference>
<dbReference type="PANTHER" id="PTHR23048">
    <property type="entry name" value="MYOSIN LIGHT CHAIN 1, 3"/>
    <property type="match status" value="1"/>
</dbReference>
<feature type="compositionally biased region" description="Low complexity" evidence="6">
    <location>
        <begin position="91"/>
        <end position="106"/>
    </location>
</feature>
<evidence type="ECO:0000313" key="8">
    <source>
        <dbReference type="EMBL" id="CAJ1384097.1"/>
    </source>
</evidence>
<dbReference type="Gene3D" id="1.10.238.10">
    <property type="entry name" value="EF-hand"/>
    <property type="match status" value="2"/>
</dbReference>
<feature type="region of interest" description="Disordered" evidence="6">
    <location>
        <begin position="521"/>
        <end position="567"/>
    </location>
</feature>
<evidence type="ECO:0000256" key="5">
    <source>
        <dbReference type="ARBA" id="ARBA00022990"/>
    </source>
</evidence>
<name>A0AA36IB75_9DINO</name>
<evidence type="ECO:0000259" key="7">
    <source>
        <dbReference type="PROSITE" id="PS50222"/>
    </source>
</evidence>
<accession>A0AA36IB75</accession>
<proteinExistence type="predicted"/>
<dbReference type="InterPro" id="IPR002048">
    <property type="entry name" value="EF_hand_dom"/>
</dbReference>
<evidence type="ECO:0000256" key="6">
    <source>
        <dbReference type="SAM" id="MobiDB-lite"/>
    </source>
</evidence>
<dbReference type="GO" id="GO:0005509">
    <property type="term" value="F:calcium ion binding"/>
    <property type="evidence" value="ECO:0007669"/>
    <property type="project" value="InterPro"/>
</dbReference>
<protein>
    <recommendedName>
        <fullName evidence="1">Calmodulin</fullName>
    </recommendedName>
</protein>
<comment type="caution">
    <text evidence="8">The sequence shown here is derived from an EMBL/GenBank/DDBJ whole genome shotgun (WGS) entry which is preliminary data.</text>
</comment>
<dbReference type="Proteomes" id="UP001178507">
    <property type="component" value="Unassembled WGS sequence"/>
</dbReference>
<feature type="compositionally biased region" description="Polar residues" evidence="6">
    <location>
        <begin position="525"/>
        <end position="536"/>
    </location>
</feature>
<dbReference type="GO" id="GO:0016460">
    <property type="term" value="C:myosin II complex"/>
    <property type="evidence" value="ECO:0007669"/>
    <property type="project" value="TreeGrafter"/>
</dbReference>
<evidence type="ECO:0000256" key="2">
    <source>
        <dbReference type="ARBA" id="ARBA00022723"/>
    </source>
</evidence>
<sequence>MEMSQTISKGSLRSNPAFGGSGPLEEGPKLPMKHSTRRMQGLMQQKTPKLARSNPPAKRGKKQNWAGAETELVEYNEPEESHLEEAPGIPDSDSSLSSSSGSSSDSDWGDDSSEEDKPPPTYLTRGRSSGMTRRMSAFAMMLPLLDSNNEPKRRGSVAEVFLKTLEDDEDKKDDELDFPWSDEECRSVFIKFDTDTDGEVATEELELMLKYMGCILRPGEVERLIHDMFSYATVSWEEWNTFLERYREVDERYLRAEFAAADSDKNGVLDVDELHTLLAKMGYVTDAHTVMEAMETIGCKQTVNLRKFEKLREHLRCTEGLAKDDVTQLRELYDRVAATAKMQQRARKVDLGVGSHSDIAKRLIAEQQEMPVEDVQRVITFLGYSVSTDRVDQITREVDNDLSRFISFQELLKLIRRVRDVERESIAAMFEALAGDGDLPLQDLPRGLTELRYYPTDDMVFHVLDELGPRSKTHINQGEVFAFLCLFREKEGLTPEERREMRQVFEHQCKITAQRAYVQQLEDPTGNTKMTNNGSPKLQPAASPRPTNPRGSTLVGPSPKAATTPSPRNLLAAIDTLVVEQELDALRMNRVMRWFGFEKPLMQVQDMMASIDLDAKGKLSFEELLGKNGN</sequence>
<feature type="region of interest" description="Disordered" evidence="6">
    <location>
        <begin position="1"/>
        <end position="130"/>
    </location>
</feature>
<organism evidence="8 9">
    <name type="scientific">Effrenium voratum</name>
    <dbReference type="NCBI Taxonomy" id="2562239"/>
    <lineage>
        <taxon>Eukaryota</taxon>
        <taxon>Sar</taxon>
        <taxon>Alveolata</taxon>
        <taxon>Dinophyceae</taxon>
        <taxon>Suessiales</taxon>
        <taxon>Symbiodiniaceae</taxon>
        <taxon>Effrenium</taxon>
    </lineage>
</organism>
<keyword evidence="3" id="KW-0677">Repeat</keyword>
<keyword evidence="9" id="KW-1185">Reference proteome</keyword>
<dbReference type="InterPro" id="IPR018247">
    <property type="entry name" value="EF_Hand_1_Ca_BS"/>
</dbReference>
<reference evidence="8" key="1">
    <citation type="submission" date="2023-08" db="EMBL/GenBank/DDBJ databases">
        <authorList>
            <person name="Chen Y."/>
            <person name="Shah S."/>
            <person name="Dougan E. K."/>
            <person name="Thang M."/>
            <person name="Chan C."/>
        </authorList>
    </citation>
    <scope>NUCLEOTIDE SEQUENCE</scope>
</reference>
<evidence type="ECO:0000313" key="9">
    <source>
        <dbReference type="Proteomes" id="UP001178507"/>
    </source>
</evidence>
<dbReference type="EMBL" id="CAUJNA010001081">
    <property type="protein sequence ID" value="CAJ1384097.1"/>
    <property type="molecule type" value="Genomic_DNA"/>
</dbReference>
<feature type="domain" description="EF-hand" evidence="7">
    <location>
        <begin position="180"/>
        <end position="215"/>
    </location>
</feature>
<dbReference type="AlphaFoldDB" id="A0AA36IB75"/>
<keyword evidence="5" id="KW-0007">Acetylation</keyword>
<dbReference type="SMART" id="SM00054">
    <property type="entry name" value="EFh"/>
    <property type="match status" value="4"/>
</dbReference>
<dbReference type="PANTHER" id="PTHR23048:SF0">
    <property type="entry name" value="CALMODULIN LIKE 3"/>
    <property type="match status" value="1"/>
</dbReference>
<feature type="compositionally biased region" description="Polar residues" evidence="6">
    <location>
        <begin position="1"/>
        <end position="14"/>
    </location>
</feature>
<dbReference type="InterPro" id="IPR050230">
    <property type="entry name" value="CALM/Myosin/TropC-like"/>
</dbReference>
<dbReference type="PROSITE" id="PS00018">
    <property type="entry name" value="EF_HAND_1"/>
    <property type="match status" value="2"/>
</dbReference>
<dbReference type="PROSITE" id="PS50222">
    <property type="entry name" value="EF_HAND_2"/>
    <property type="match status" value="2"/>
</dbReference>
<keyword evidence="2" id="KW-0479">Metal-binding</keyword>
<evidence type="ECO:0000256" key="3">
    <source>
        <dbReference type="ARBA" id="ARBA00022737"/>
    </source>
</evidence>
<dbReference type="InterPro" id="IPR011992">
    <property type="entry name" value="EF-hand-dom_pair"/>
</dbReference>
<feature type="domain" description="EF-hand" evidence="7">
    <location>
        <begin position="249"/>
        <end position="284"/>
    </location>
</feature>
<evidence type="ECO:0000256" key="4">
    <source>
        <dbReference type="ARBA" id="ARBA00022837"/>
    </source>
</evidence>